<dbReference type="FunFam" id="3.30.565.10:FF:000006">
    <property type="entry name" value="Sensor histidine kinase WalK"/>
    <property type="match status" value="1"/>
</dbReference>
<keyword evidence="5" id="KW-0808">Transferase</keyword>
<dbReference type="SUPFAM" id="SSF55874">
    <property type="entry name" value="ATPase domain of HSP90 chaperone/DNA topoisomerase II/histidine kinase"/>
    <property type="match status" value="1"/>
</dbReference>
<dbReference type="Proteomes" id="UP000823910">
    <property type="component" value="Unassembled WGS sequence"/>
</dbReference>
<dbReference type="Gene3D" id="1.10.287.130">
    <property type="match status" value="1"/>
</dbReference>
<accession>A0A9D2SH81</accession>
<keyword evidence="8 9" id="KW-0472">Membrane</keyword>
<dbReference type="SUPFAM" id="SSF47384">
    <property type="entry name" value="Homodimeric domain of signal transducing histidine kinase"/>
    <property type="match status" value="1"/>
</dbReference>
<dbReference type="InterPro" id="IPR003661">
    <property type="entry name" value="HisK_dim/P_dom"/>
</dbReference>
<dbReference type="SMART" id="SM00388">
    <property type="entry name" value="HisKA"/>
    <property type="match status" value="1"/>
</dbReference>
<evidence type="ECO:0000256" key="8">
    <source>
        <dbReference type="ARBA" id="ARBA00023136"/>
    </source>
</evidence>
<dbReference type="GO" id="GO:0016036">
    <property type="term" value="P:cellular response to phosphate starvation"/>
    <property type="evidence" value="ECO:0007669"/>
    <property type="project" value="TreeGrafter"/>
</dbReference>
<keyword evidence="9" id="KW-1133">Transmembrane helix</keyword>
<dbReference type="PRINTS" id="PR00344">
    <property type="entry name" value="BCTRLSENSOR"/>
</dbReference>
<dbReference type="AlphaFoldDB" id="A0A9D2SH81"/>
<reference evidence="11" key="1">
    <citation type="journal article" date="2021" name="PeerJ">
        <title>Extensive microbial diversity within the chicken gut microbiome revealed by metagenomics and culture.</title>
        <authorList>
            <person name="Gilroy R."/>
            <person name="Ravi A."/>
            <person name="Getino M."/>
            <person name="Pursley I."/>
            <person name="Horton D.L."/>
            <person name="Alikhan N.F."/>
            <person name="Baker D."/>
            <person name="Gharbi K."/>
            <person name="Hall N."/>
            <person name="Watson M."/>
            <person name="Adriaenssens E.M."/>
            <person name="Foster-Nyarko E."/>
            <person name="Jarju S."/>
            <person name="Secka A."/>
            <person name="Antonio M."/>
            <person name="Oren A."/>
            <person name="Chaudhuri R.R."/>
            <person name="La Ragione R."/>
            <person name="Hildebrand F."/>
            <person name="Pallen M.J."/>
        </authorList>
    </citation>
    <scope>NUCLEOTIDE SEQUENCE</scope>
    <source>
        <strain evidence="11">CHK180-15479</strain>
    </source>
</reference>
<dbReference type="InterPro" id="IPR050351">
    <property type="entry name" value="BphY/WalK/GraS-like"/>
</dbReference>
<feature type="domain" description="Histidine kinase" evidence="10">
    <location>
        <begin position="250"/>
        <end position="466"/>
    </location>
</feature>
<dbReference type="PROSITE" id="PS50109">
    <property type="entry name" value="HIS_KIN"/>
    <property type="match status" value="1"/>
</dbReference>
<organism evidence="11 12">
    <name type="scientific">Candidatus Enterocloster excrementipullorum</name>
    <dbReference type="NCBI Taxonomy" id="2838559"/>
    <lineage>
        <taxon>Bacteria</taxon>
        <taxon>Bacillati</taxon>
        <taxon>Bacillota</taxon>
        <taxon>Clostridia</taxon>
        <taxon>Lachnospirales</taxon>
        <taxon>Lachnospiraceae</taxon>
        <taxon>Enterocloster</taxon>
    </lineage>
</organism>
<keyword evidence="7" id="KW-0902">Two-component regulatory system</keyword>
<evidence type="ECO:0000256" key="4">
    <source>
        <dbReference type="ARBA" id="ARBA00022553"/>
    </source>
</evidence>
<keyword evidence="6 11" id="KW-0418">Kinase</keyword>
<comment type="catalytic activity">
    <reaction evidence="1">
        <text>ATP + protein L-histidine = ADP + protein N-phospho-L-histidine.</text>
        <dbReference type="EC" id="2.7.13.3"/>
    </reaction>
</comment>
<proteinExistence type="predicted"/>
<dbReference type="InterPro" id="IPR004358">
    <property type="entry name" value="Sig_transdc_His_kin-like_C"/>
</dbReference>
<evidence type="ECO:0000256" key="1">
    <source>
        <dbReference type="ARBA" id="ARBA00000085"/>
    </source>
</evidence>
<reference evidence="11" key="2">
    <citation type="submission" date="2021-04" db="EMBL/GenBank/DDBJ databases">
        <authorList>
            <person name="Gilroy R."/>
        </authorList>
    </citation>
    <scope>NUCLEOTIDE SEQUENCE</scope>
    <source>
        <strain evidence="11">CHK180-15479</strain>
    </source>
</reference>
<dbReference type="Pfam" id="PF02518">
    <property type="entry name" value="HATPase_c"/>
    <property type="match status" value="1"/>
</dbReference>
<comment type="caution">
    <text evidence="11">The sequence shown here is derived from an EMBL/GenBank/DDBJ whole genome shotgun (WGS) entry which is preliminary data.</text>
</comment>
<evidence type="ECO:0000256" key="3">
    <source>
        <dbReference type="ARBA" id="ARBA00012438"/>
    </source>
</evidence>
<dbReference type="PANTHER" id="PTHR45453:SF1">
    <property type="entry name" value="PHOSPHATE REGULON SENSOR PROTEIN PHOR"/>
    <property type="match status" value="1"/>
</dbReference>
<dbReference type="Gene3D" id="3.30.565.10">
    <property type="entry name" value="Histidine kinase-like ATPase, C-terminal domain"/>
    <property type="match status" value="1"/>
</dbReference>
<dbReference type="GO" id="GO:0004721">
    <property type="term" value="F:phosphoprotein phosphatase activity"/>
    <property type="evidence" value="ECO:0007669"/>
    <property type="project" value="TreeGrafter"/>
</dbReference>
<evidence type="ECO:0000256" key="7">
    <source>
        <dbReference type="ARBA" id="ARBA00023012"/>
    </source>
</evidence>
<dbReference type="EC" id="2.7.13.3" evidence="3"/>
<dbReference type="InterPro" id="IPR036097">
    <property type="entry name" value="HisK_dim/P_sf"/>
</dbReference>
<dbReference type="PANTHER" id="PTHR45453">
    <property type="entry name" value="PHOSPHATE REGULON SENSOR PROTEIN PHOR"/>
    <property type="match status" value="1"/>
</dbReference>
<dbReference type="CDD" id="cd00082">
    <property type="entry name" value="HisKA"/>
    <property type="match status" value="1"/>
</dbReference>
<protein>
    <recommendedName>
        <fullName evidence="3">histidine kinase</fullName>
        <ecNumber evidence="3">2.7.13.3</ecNumber>
    </recommendedName>
</protein>
<evidence type="ECO:0000256" key="6">
    <source>
        <dbReference type="ARBA" id="ARBA00022777"/>
    </source>
</evidence>
<dbReference type="SMART" id="SM00387">
    <property type="entry name" value="HATPase_c"/>
    <property type="match status" value="1"/>
</dbReference>
<dbReference type="GO" id="GO:0000155">
    <property type="term" value="F:phosphorelay sensor kinase activity"/>
    <property type="evidence" value="ECO:0007669"/>
    <property type="project" value="InterPro"/>
</dbReference>
<feature type="transmembrane region" description="Helical" evidence="9">
    <location>
        <begin position="155"/>
        <end position="177"/>
    </location>
</feature>
<dbReference type="InterPro" id="IPR003594">
    <property type="entry name" value="HATPase_dom"/>
</dbReference>
<evidence type="ECO:0000256" key="5">
    <source>
        <dbReference type="ARBA" id="ARBA00022679"/>
    </source>
</evidence>
<dbReference type="CDD" id="cd00075">
    <property type="entry name" value="HATPase"/>
    <property type="match status" value="1"/>
</dbReference>
<dbReference type="GO" id="GO:0005886">
    <property type="term" value="C:plasma membrane"/>
    <property type="evidence" value="ECO:0007669"/>
    <property type="project" value="TreeGrafter"/>
</dbReference>
<dbReference type="Gene3D" id="6.10.340.10">
    <property type="match status" value="1"/>
</dbReference>
<dbReference type="Pfam" id="PF00512">
    <property type="entry name" value="HisKA"/>
    <property type="match status" value="1"/>
</dbReference>
<keyword evidence="4" id="KW-0597">Phosphoprotein</keyword>
<sequence length="469" mass="53090">MRKAVLGKFVLVLLAALCINSVIFYISASHLLMQTTAQSLIYTLRSIDNLLDYGQSDQELLKQTENLEDFTEADESRLTLIRGDGTVAADSDAEAGEMDNHLEREEVSRALESGEGYATRWSETLGQEMLYAACRSQHSDMVLRLAVPYYGMSEFLPMLFPAVIISFLIALGISFIFSQRFASSITRPLQEISREMLKVRGDYGDLHFRKYKYSEINVIADTTMKMSRNVKEYLSQIEKEKQIRQEFFSNASHELKTPITSIQGYAELLESGMIQDENMKLDFARRIKKEAENMTGLINDILMISRLEAKDAEVVFSSVRISVLLDDILDSLKPLAAQCQVFLHADCQPITIEANPQQMKELLNNLITNAVKYNRPGGQVWVQIREQGDAMVVRVKDNGMGIPADSLDRIFERFYRVDKGRSRKQGGTGLGLSIVKHIVSFYRGTIRVSSEIDKGSEFVVELPLNREKN</sequence>
<evidence type="ECO:0000259" key="10">
    <source>
        <dbReference type="PROSITE" id="PS50109"/>
    </source>
</evidence>
<dbReference type="FunFam" id="1.10.287.130:FF:000001">
    <property type="entry name" value="Two-component sensor histidine kinase"/>
    <property type="match status" value="1"/>
</dbReference>
<comment type="subcellular location">
    <subcellularLocation>
        <location evidence="2">Membrane</location>
    </subcellularLocation>
</comment>
<evidence type="ECO:0000313" key="12">
    <source>
        <dbReference type="Proteomes" id="UP000823910"/>
    </source>
</evidence>
<evidence type="ECO:0000313" key="11">
    <source>
        <dbReference type="EMBL" id="HJC06426.1"/>
    </source>
</evidence>
<dbReference type="InterPro" id="IPR036890">
    <property type="entry name" value="HATPase_C_sf"/>
</dbReference>
<keyword evidence="9" id="KW-0812">Transmembrane</keyword>
<dbReference type="InterPro" id="IPR005467">
    <property type="entry name" value="His_kinase_dom"/>
</dbReference>
<dbReference type="EMBL" id="DWWT01000047">
    <property type="protein sequence ID" value="HJC06426.1"/>
    <property type="molecule type" value="Genomic_DNA"/>
</dbReference>
<evidence type="ECO:0000256" key="2">
    <source>
        <dbReference type="ARBA" id="ARBA00004370"/>
    </source>
</evidence>
<evidence type="ECO:0000256" key="9">
    <source>
        <dbReference type="SAM" id="Phobius"/>
    </source>
</evidence>
<name>A0A9D2SH81_9FIRM</name>
<gene>
    <name evidence="11" type="ORF">H9704_09770</name>
</gene>